<reference evidence="8" key="1">
    <citation type="submission" date="2009-04" db="EMBL/GenBank/DDBJ databases">
        <authorList>
            <person name="Weinstock G."/>
            <person name="Sodergren E."/>
            <person name="Clifton S."/>
            <person name="Fulton L."/>
            <person name="Fulton B."/>
            <person name="Courtney L."/>
            <person name="Fronick C."/>
            <person name="Harrison M."/>
            <person name="Strong C."/>
            <person name="Farmer C."/>
            <person name="Delahaunty K."/>
            <person name="Markovic C."/>
            <person name="Hall O."/>
            <person name="Minx P."/>
            <person name="Tomlinson C."/>
            <person name="Mitreva M."/>
            <person name="Nelson J."/>
            <person name="Hou S."/>
            <person name="Wollam A."/>
            <person name="Pepin K.H."/>
            <person name="Johnson M."/>
            <person name="Bhonagiri V."/>
            <person name="Nash W.E."/>
            <person name="Warren W."/>
            <person name="Chinwalla A."/>
            <person name="Mardis E.R."/>
            <person name="Wilson R.K."/>
        </authorList>
    </citation>
    <scope>NUCLEOTIDE SEQUENCE [LARGE SCALE GENOMIC DNA]</scope>
    <source>
        <strain evidence="8">ATCC 17748</strain>
    </source>
</reference>
<keyword evidence="4" id="KW-0288">FMN</keyword>
<dbReference type="GO" id="GO:0016491">
    <property type="term" value="F:oxidoreductase activity"/>
    <property type="evidence" value="ECO:0007669"/>
    <property type="project" value="UniProtKB-KW"/>
</dbReference>
<comment type="similarity">
    <text evidence="2">Belongs to the nitroreductase family.</text>
</comment>
<dbReference type="Pfam" id="PF00881">
    <property type="entry name" value="Nitroreductase"/>
    <property type="match status" value="1"/>
</dbReference>
<dbReference type="SUPFAM" id="SSF55469">
    <property type="entry name" value="FMN-dependent nitroreductase-like"/>
    <property type="match status" value="1"/>
</dbReference>
<evidence type="ECO:0000256" key="3">
    <source>
        <dbReference type="ARBA" id="ARBA00022630"/>
    </source>
</evidence>
<gene>
    <name evidence="8" type="ORF">VEIDISOL_01875</name>
</gene>
<dbReference type="Proteomes" id="UP000003529">
    <property type="component" value="Unassembled WGS sequence"/>
</dbReference>
<evidence type="ECO:0000256" key="1">
    <source>
        <dbReference type="ARBA" id="ARBA00001917"/>
    </source>
</evidence>
<keyword evidence="6" id="KW-0560">Oxidoreductase</keyword>
<dbReference type="eggNOG" id="COG0778">
    <property type="taxonomic scope" value="Bacteria"/>
</dbReference>
<evidence type="ECO:0000313" key="9">
    <source>
        <dbReference type="Proteomes" id="UP000003529"/>
    </source>
</evidence>
<evidence type="ECO:0000256" key="6">
    <source>
        <dbReference type="ARBA" id="ARBA00023002"/>
    </source>
</evidence>
<dbReference type="Gene3D" id="3.40.109.10">
    <property type="entry name" value="NADH Oxidase"/>
    <property type="match status" value="1"/>
</dbReference>
<accession>C4FSI5</accession>
<dbReference type="PANTHER" id="PTHR43673">
    <property type="entry name" value="NAD(P)H NITROREDUCTASE YDGI-RELATED"/>
    <property type="match status" value="1"/>
</dbReference>
<dbReference type="InterPro" id="IPR033878">
    <property type="entry name" value="NfsB-like"/>
</dbReference>
<name>C4FSI5_9FIRM</name>
<protein>
    <submittedName>
        <fullName evidence="8">Nitroreductase family protein</fullName>
    </submittedName>
</protein>
<dbReference type="InterPro" id="IPR000415">
    <property type="entry name" value="Nitroreductase-like"/>
</dbReference>
<keyword evidence="9" id="KW-1185">Reference proteome</keyword>
<comment type="cofactor">
    <cofactor evidence="1">
        <name>FMN</name>
        <dbReference type="ChEBI" id="CHEBI:58210"/>
    </cofactor>
</comment>
<evidence type="ECO:0000259" key="7">
    <source>
        <dbReference type="Pfam" id="PF00881"/>
    </source>
</evidence>
<feature type="domain" description="Nitroreductase" evidence="7">
    <location>
        <begin position="30"/>
        <end position="197"/>
    </location>
</feature>
<comment type="caution">
    <text evidence="8">The sequence shown here is derived from an EMBL/GenBank/DDBJ whole genome shotgun (WGS) entry which is preliminary data.</text>
</comment>
<organism evidence="8 9">
    <name type="scientific">Veillonella dispar ATCC 17748</name>
    <dbReference type="NCBI Taxonomy" id="546273"/>
    <lineage>
        <taxon>Bacteria</taxon>
        <taxon>Bacillati</taxon>
        <taxon>Bacillota</taxon>
        <taxon>Negativicutes</taxon>
        <taxon>Veillonellales</taxon>
        <taxon>Veillonellaceae</taxon>
        <taxon>Veillonella</taxon>
    </lineage>
</organism>
<dbReference type="HOGENOM" id="CLU_070764_4_1_9"/>
<dbReference type="PANTHER" id="PTHR43673:SF2">
    <property type="entry name" value="NITROREDUCTASE"/>
    <property type="match status" value="1"/>
</dbReference>
<dbReference type="CDD" id="cd02149">
    <property type="entry name" value="NfsB-like"/>
    <property type="match status" value="1"/>
</dbReference>
<evidence type="ECO:0000256" key="2">
    <source>
        <dbReference type="ARBA" id="ARBA00007118"/>
    </source>
</evidence>
<keyword evidence="3" id="KW-0285">Flavoprotein</keyword>
<proteinExistence type="inferred from homology"/>
<keyword evidence="5" id="KW-0521">NADP</keyword>
<evidence type="ECO:0000256" key="4">
    <source>
        <dbReference type="ARBA" id="ARBA00022643"/>
    </source>
</evidence>
<dbReference type="EMBL" id="ACIK02000019">
    <property type="protein sequence ID" value="EEP64813.1"/>
    <property type="molecule type" value="Genomic_DNA"/>
</dbReference>
<evidence type="ECO:0000256" key="5">
    <source>
        <dbReference type="ARBA" id="ARBA00022857"/>
    </source>
</evidence>
<dbReference type="AlphaFoldDB" id="C4FSI5"/>
<sequence length="240" mass="27727">MEVYMSKYEIENVKLTAPKLDRKDLEYAMTYRYACKKFDSKKKISEEDWNAILTAARLAPTSLGFEPYELLVIQNPEIREKMKAHGWGIQAGLEASHFVVFLTRKKVDLEFDSPYVRHIQEEVKQLPAEIDAAYREKYAQFTTSDYKTFESERAAFDWASKQGYIVMANMMTMAAYEGLDSCPLEGFNQDDMTALLGDELGLFDTKHFGIAVMAAFGYRDEEPHRNKTRRTMDEIVTVVE</sequence>
<evidence type="ECO:0000313" key="8">
    <source>
        <dbReference type="EMBL" id="EEP64813.1"/>
    </source>
</evidence>
<dbReference type="InterPro" id="IPR029479">
    <property type="entry name" value="Nitroreductase"/>
</dbReference>